<organism evidence="1">
    <name type="scientific">marine sediment metagenome</name>
    <dbReference type="NCBI Taxonomy" id="412755"/>
    <lineage>
        <taxon>unclassified sequences</taxon>
        <taxon>metagenomes</taxon>
        <taxon>ecological metagenomes</taxon>
    </lineage>
</organism>
<dbReference type="EMBL" id="LAZR01035676">
    <property type="protein sequence ID" value="KKL26881.1"/>
    <property type="molecule type" value="Genomic_DNA"/>
</dbReference>
<dbReference type="AlphaFoldDB" id="A0A0F9EAJ6"/>
<accession>A0A0F9EAJ6</accession>
<protein>
    <submittedName>
        <fullName evidence="1">Uncharacterized protein</fullName>
    </submittedName>
</protein>
<comment type="caution">
    <text evidence="1">The sequence shown here is derived from an EMBL/GenBank/DDBJ whole genome shotgun (WGS) entry which is preliminary data.</text>
</comment>
<evidence type="ECO:0000313" key="1">
    <source>
        <dbReference type="EMBL" id="KKL26881.1"/>
    </source>
</evidence>
<reference evidence="1" key="1">
    <citation type="journal article" date="2015" name="Nature">
        <title>Complex archaea that bridge the gap between prokaryotes and eukaryotes.</title>
        <authorList>
            <person name="Spang A."/>
            <person name="Saw J.H."/>
            <person name="Jorgensen S.L."/>
            <person name="Zaremba-Niedzwiedzka K."/>
            <person name="Martijn J."/>
            <person name="Lind A.E."/>
            <person name="van Eijk R."/>
            <person name="Schleper C."/>
            <person name="Guy L."/>
            <person name="Ettema T.J."/>
        </authorList>
    </citation>
    <scope>NUCLEOTIDE SEQUENCE</scope>
</reference>
<sequence length="102" mass="11554">MTISEEDKKAHDEYINNLTADQMQQMTERTTVMLQEWATKEELGSEDHKYIADLAVPVGMYVLLKDSIEEVDASTLSVLIMSTAVAAYHYGRAQLREELGNE</sequence>
<proteinExistence type="predicted"/>
<gene>
    <name evidence="1" type="ORF">LCGC14_2390810</name>
</gene>
<name>A0A0F9EAJ6_9ZZZZ</name>